<evidence type="ECO:0000256" key="1">
    <source>
        <dbReference type="ARBA" id="ARBA00000971"/>
    </source>
</evidence>
<dbReference type="EMBL" id="RZGK01000018">
    <property type="protein sequence ID" value="KAF9692290.1"/>
    <property type="molecule type" value="Genomic_DNA"/>
</dbReference>
<dbReference type="GO" id="GO:0003755">
    <property type="term" value="F:peptidyl-prolyl cis-trans isomerase activity"/>
    <property type="evidence" value="ECO:0007669"/>
    <property type="project" value="UniProtKB-KW"/>
</dbReference>
<evidence type="ECO:0000256" key="3">
    <source>
        <dbReference type="ARBA" id="ARBA00023110"/>
    </source>
</evidence>
<name>A0A8H7MET8_9PLEO</name>
<reference evidence="8" key="2">
    <citation type="submission" date="2020-09" db="EMBL/GenBank/DDBJ databases">
        <title>Reference genome assembly for Australian Ascochyta lentis isolate Al4.</title>
        <authorList>
            <person name="Lee R.C."/>
            <person name="Farfan-Caceres L.M."/>
            <person name="Debler J.W."/>
            <person name="Williams A.H."/>
            <person name="Henares B.M."/>
        </authorList>
    </citation>
    <scope>NUCLEOTIDE SEQUENCE</scope>
    <source>
        <strain evidence="8">Al4</strain>
    </source>
</reference>
<feature type="domain" description="PPIase FKBP-type" evidence="7">
    <location>
        <begin position="56"/>
        <end position="153"/>
    </location>
</feature>
<evidence type="ECO:0000313" key="9">
    <source>
        <dbReference type="Proteomes" id="UP000651452"/>
    </source>
</evidence>
<gene>
    <name evidence="8" type="ORF">EKO04_009382</name>
</gene>
<dbReference type="InterPro" id="IPR001179">
    <property type="entry name" value="PPIase_FKBP_dom"/>
</dbReference>
<comment type="similarity">
    <text evidence="5">Belongs to the FKBP-type PPIase family. FKBP1 subfamily.</text>
</comment>
<reference evidence="8" key="1">
    <citation type="submission" date="2018-12" db="EMBL/GenBank/DDBJ databases">
        <authorList>
            <person name="Syme R.A."/>
            <person name="Farfan-Caceres L."/>
            <person name="Lichtenzveig J."/>
        </authorList>
    </citation>
    <scope>NUCLEOTIDE SEQUENCE</scope>
    <source>
        <strain evidence="8">Al4</strain>
    </source>
</reference>
<comment type="catalytic activity">
    <reaction evidence="1 6">
        <text>[protein]-peptidylproline (omega=180) = [protein]-peptidylproline (omega=0)</text>
        <dbReference type="Rhea" id="RHEA:16237"/>
        <dbReference type="Rhea" id="RHEA-COMP:10747"/>
        <dbReference type="Rhea" id="RHEA-COMP:10748"/>
        <dbReference type="ChEBI" id="CHEBI:83833"/>
        <dbReference type="ChEBI" id="CHEBI:83834"/>
        <dbReference type="EC" id="5.2.1.8"/>
    </reaction>
</comment>
<dbReference type="Pfam" id="PF00254">
    <property type="entry name" value="FKBP_C"/>
    <property type="match status" value="1"/>
</dbReference>
<dbReference type="EC" id="5.2.1.8" evidence="2 6"/>
<evidence type="ECO:0000313" key="8">
    <source>
        <dbReference type="EMBL" id="KAF9692290.1"/>
    </source>
</evidence>
<comment type="caution">
    <text evidence="8">The sequence shown here is derived from an EMBL/GenBank/DDBJ whole genome shotgun (WGS) entry which is preliminary data.</text>
</comment>
<dbReference type="AlphaFoldDB" id="A0A8H7MET8"/>
<dbReference type="SUPFAM" id="SSF54534">
    <property type="entry name" value="FKBP-like"/>
    <property type="match status" value="1"/>
</dbReference>
<dbReference type="Gene3D" id="3.10.50.40">
    <property type="match status" value="1"/>
</dbReference>
<dbReference type="PANTHER" id="PTHR10516:SF443">
    <property type="entry name" value="FK506-BINDING PROTEIN 59-RELATED"/>
    <property type="match status" value="1"/>
</dbReference>
<accession>A0A8H7MET8</accession>
<keyword evidence="3 6" id="KW-0697">Rotamase</keyword>
<keyword evidence="4 6" id="KW-0413">Isomerase</keyword>
<keyword evidence="9" id="KW-1185">Reference proteome</keyword>
<evidence type="ECO:0000256" key="4">
    <source>
        <dbReference type="ARBA" id="ARBA00023235"/>
    </source>
</evidence>
<dbReference type="PANTHER" id="PTHR10516">
    <property type="entry name" value="PEPTIDYL-PROLYL CIS-TRANS ISOMERASE"/>
    <property type="match status" value="1"/>
</dbReference>
<evidence type="ECO:0000259" key="7">
    <source>
        <dbReference type="PROSITE" id="PS50059"/>
    </source>
</evidence>
<evidence type="ECO:0000256" key="5">
    <source>
        <dbReference type="ARBA" id="ARBA00038106"/>
    </source>
</evidence>
<proteinExistence type="inferred from homology"/>
<evidence type="ECO:0000256" key="6">
    <source>
        <dbReference type="PROSITE-ProRule" id="PRU00277"/>
    </source>
</evidence>
<dbReference type="Proteomes" id="UP000651452">
    <property type="component" value="Unassembled WGS sequence"/>
</dbReference>
<evidence type="ECO:0000256" key="2">
    <source>
        <dbReference type="ARBA" id="ARBA00013194"/>
    </source>
</evidence>
<dbReference type="InterPro" id="IPR046357">
    <property type="entry name" value="PPIase_dom_sf"/>
</dbReference>
<dbReference type="PROSITE" id="PS50059">
    <property type="entry name" value="FKBP_PPIASE"/>
    <property type="match status" value="1"/>
</dbReference>
<dbReference type="OrthoDB" id="1902587at2759"/>
<dbReference type="GO" id="GO:0005737">
    <property type="term" value="C:cytoplasm"/>
    <property type="evidence" value="ECO:0007669"/>
    <property type="project" value="TreeGrafter"/>
</dbReference>
<dbReference type="InterPro" id="IPR050689">
    <property type="entry name" value="FKBP-type_PPIase"/>
</dbReference>
<organism evidence="8 9">
    <name type="scientific">Ascochyta lentis</name>
    <dbReference type="NCBI Taxonomy" id="205686"/>
    <lineage>
        <taxon>Eukaryota</taxon>
        <taxon>Fungi</taxon>
        <taxon>Dikarya</taxon>
        <taxon>Ascomycota</taxon>
        <taxon>Pezizomycotina</taxon>
        <taxon>Dothideomycetes</taxon>
        <taxon>Pleosporomycetidae</taxon>
        <taxon>Pleosporales</taxon>
        <taxon>Pleosporineae</taxon>
        <taxon>Didymellaceae</taxon>
        <taxon>Ascochyta</taxon>
    </lineage>
</organism>
<sequence>MSLRALSSLPRISRTVLSPSTTTTSSTTKFFHTTARTMGVQKTILVEGNGPSPQQGDTVTMLYTGWLKEAGKKDSKGKQFDTTEKPGRGPFKTPIGVGRVIKGWDEGVVQMKLGEKARLDISSDFAYGSQDVGGGLIPANSELIFEVELKKIN</sequence>
<dbReference type="FunFam" id="3.10.50.40:FF:000006">
    <property type="entry name" value="Peptidyl-prolyl cis-trans isomerase"/>
    <property type="match status" value="1"/>
</dbReference>
<protein>
    <recommendedName>
        <fullName evidence="2 6">peptidylprolyl isomerase</fullName>
        <ecNumber evidence="2 6">5.2.1.8</ecNumber>
    </recommendedName>
</protein>